<organism evidence="3">
    <name type="scientific">uncultured Microvirga sp</name>
    <dbReference type="NCBI Taxonomy" id="412392"/>
    <lineage>
        <taxon>Bacteria</taxon>
        <taxon>Pseudomonadati</taxon>
        <taxon>Pseudomonadota</taxon>
        <taxon>Alphaproteobacteria</taxon>
        <taxon>Hyphomicrobiales</taxon>
        <taxon>Methylobacteriaceae</taxon>
        <taxon>Microvirga</taxon>
        <taxon>environmental samples</taxon>
    </lineage>
</organism>
<feature type="active site" description="Tele-phosphohistidine intermediate" evidence="1">
    <location>
        <position position="10"/>
    </location>
</feature>
<dbReference type="SUPFAM" id="SSF53254">
    <property type="entry name" value="Phosphoglycerate mutase-like"/>
    <property type="match status" value="1"/>
</dbReference>
<dbReference type="CDD" id="cd07067">
    <property type="entry name" value="HP_PGM_like"/>
    <property type="match status" value="1"/>
</dbReference>
<evidence type="ECO:0000313" key="3">
    <source>
        <dbReference type="EMBL" id="CAA9309769.1"/>
    </source>
</evidence>
<name>A0A6J4KNI9_9HYPH</name>
<evidence type="ECO:0000256" key="1">
    <source>
        <dbReference type="PIRSR" id="PIRSR613078-1"/>
    </source>
</evidence>
<dbReference type="PANTHER" id="PTHR48100:SF59">
    <property type="entry name" value="ADENOSYLCOBALAMIN_ALPHA-RIBAZOLE PHOSPHATASE"/>
    <property type="match status" value="1"/>
</dbReference>
<dbReference type="SMART" id="SM00855">
    <property type="entry name" value="PGAM"/>
    <property type="match status" value="1"/>
</dbReference>
<dbReference type="InterPro" id="IPR050275">
    <property type="entry name" value="PGM_Phosphatase"/>
</dbReference>
<dbReference type="EMBL" id="CADCUC010000070">
    <property type="protein sequence ID" value="CAA9309769.1"/>
    <property type="molecule type" value="Genomic_DNA"/>
</dbReference>
<evidence type="ECO:0008006" key="4">
    <source>
        <dbReference type="Google" id="ProtNLM"/>
    </source>
</evidence>
<dbReference type="GO" id="GO:0005737">
    <property type="term" value="C:cytoplasm"/>
    <property type="evidence" value="ECO:0007669"/>
    <property type="project" value="TreeGrafter"/>
</dbReference>
<accession>A0A6J4KNI9</accession>
<dbReference type="Gene3D" id="3.40.50.1240">
    <property type="entry name" value="Phosphoglycerate mutase-like"/>
    <property type="match status" value="1"/>
</dbReference>
<dbReference type="PANTHER" id="PTHR48100">
    <property type="entry name" value="BROAD-SPECIFICITY PHOSPHATASE YOR283W-RELATED"/>
    <property type="match status" value="1"/>
</dbReference>
<feature type="active site" description="Proton donor/acceptor" evidence="1">
    <location>
        <position position="83"/>
    </location>
</feature>
<sequence length="100" mass="10831">MATTVILVRHASHDRVGSVLCGRMPGVTLGEEGRREANVLADRFRNEAIAAVITSPLERARETAEVIADRIGVPVTVDEALNEIDFGDWTGQSFDALDPD</sequence>
<dbReference type="GO" id="GO:0016791">
    <property type="term" value="F:phosphatase activity"/>
    <property type="evidence" value="ECO:0007669"/>
    <property type="project" value="TreeGrafter"/>
</dbReference>
<gene>
    <name evidence="3" type="ORF">AVDCRST_MAG90-362</name>
</gene>
<feature type="binding site" evidence="2">
    <location>
        <position position="59"/>
    </location>
    <ligand>
        <name>substrate</name>
    </ligand>
</feature>
<feature type="non-terminal residue" evidence="3">
    <location>
        <position position="100"/>
    </location>
</feature>
<reference evidence="3" key="1">
    <citation type="submission" date="2020-02" db="EMBL/GenBank/DDBJ databases">
        <authorList>
            <person name="Meier V. D."/>
        </authorList>
    </citation>
    <scope>NUCLEOTIDE SEQUENCE</scope>
    <source>
        <strain evidence="3">AVDCRST_MAG90</strain>
    </source>
</reference>
<evidence type="ECO:0000256" key="2">
    <source>
        <dbReference type="PIRSR" id="PIRSR613078-2"/>
    </source>
</evidence>
<dbReference type="InterPro" id="IPR029033">
    <property type="entry name" value="His_PPase_superfam"/>
</dbReference>
<protein>
    <recommendedName>
        <fullName evidence="4">Histidine phosphatase family protein</fullName>
    </recommendedName>
</protein>
<dbReference type="AlphaFoldDB" id="A0A6J4KNI9"/>
<dbReference type="Pfam" id="PF00300">
    <property type="entry name" value="His_Phos_1"/>
    <property type="match status" value="1"/>
</dbReference>
<proteinExistence type="predicted"/>
<dbReference type="InterPro" id="IPR013078">
    <property type="entry name" value="His_Pase_superF_clade-1"/>
</dbReference>